<dbReference type="Gene3D" id="3.40.50.1820">
    <property type="entry name" value="alpha/beta hydrolase"/>
    <property type="match status" value="1"/>
</dbReference>
<protein>
    <submittedName>
        <fullName evidence="6">Epoxide hydrolase</fullName>
    </submittedName>
</protein>
<evidence type="ECO:0000256" key="2">
    <source>
        <dbReference type="ARBA" id="ARBA00022797"/>
    </source>
</evidence>
<dbReference type="PANTHER" id="PTHR21661:SF35">
    <property type="entry name" value="EPOXIDE HYDROLASE"/>
    <property type="match status" value="1"/>
</dbReference>
<comment type="similarity">
    <text evidence="1">Belongs to the peptidase S33 family.</text>
</comment>
<evidence type="ECO:0000313" key="7">
    <source>
        <dbReference type="Proteomes" id="UP001501612"/>
    </source>
</evidence>
<dbReference type="PIRSF" id="PIRSF001112">
    <property type="entry name" value="Epoxide_hydrolase"/>
    <property type="match status" value="1"/>
</dbReference>
<evidence type="ECO:0000256" key="4">
    <source>
        <dbReference type="SAM" id="MobiDB-lite"/>
    </source>
</evidence>
<accession>A0ABN2P659</accession>
<feature type="domain" description="Epoxide hydrolase N-terminal" evidence="5">
    <location>
        <begin position="7"/>
        <end position="115"/>
    </location>
</feature>
<organism evidence="6 7">
    <name type="scientific">Nocardioides lentus</name>
    <dbReference type="NCBI Taxonomy" id="338077"/>
    <lineage>
        <taxon>Bacteria</taxon>
        <taxon>Bacillati</taxon>
        <taxon>Actinomycetota</taxon>
        <taxon>Actinomycetes</taxon>
        <taxon>Propionibacteriales</taxon>
        <taxon>Nocardioidaceae</taxon>
        <taxon>Nocardioides</taxon>
    </lineage>
</organism>
<evidence type="ECO:0000313" key="6">
    <source>
        <dbReference type="EMBL" id="GAA1913081.1"/>
    </source>
</evidence>
<evidence type="ECO:0000256" key="3">
    <source>
        <dbReference type="ARBA" id="ARBA00022801"/>
    </source>
</evidence>
<feature type="region of interest" description="Disordered" evidence="4">
    <location>
        <begin position="209"/>
        <end position="251"/>
    </location>
</feature>
<dbReference type="Proteomes" id="UP001501612">
    <property type="component" value="Unassembled WGS sequence"/>
</dbReference>
<dbReference type="InterPro" id="IPR016292">
    <property type="entry name" value="Epoxide_hydrolase"/>
</dbReference>
<comment type="caution">
    <text evidence="6">The sequence shown here is derived from an EMBL/GenBank/DDBJ whole genome shotgun (WGS) entry which is preliminary data.</text>
</comment>
<dbReference type="InterPro" id="IPR000639">
    <property type="entry name" value="Epox_hydrolase-like"/>
</dbReference>
<evidence type="ECO:0000256" key="1">
    <source>
        <dbReference type="ARBA" id="ARBA00010088"/>
    </source>
</evidence>
<dbReference type="SUPFAM" id="SSF53474">
    <property type="entry name" value="alpha/beta-Hydrolases"/>
    <property type="match status" value="1"/>
</dbReference>
<dbReference type="PANTHER" id="PTHR21661">
    <property type="entry name" value="EPOXIDE HYDROLASE 1-RELATED"/>
    <property type="match status" value="1"/>
</dbReference>
<dbReference type="InterPro" id="IPR010497">
    <property type="entry name" value="Epoxide_hydro_N"/>
</dbReference>
<reference evidence="6 7" key="1">
    <citation type="journal article" date="2019" name="Int. J. Syst. Evol. Microbiol.">
        <title>The Global Catalogue of Microorganisms (GCM) 10K type strain sequencing project: providing services to taxonomists for standard genome sequencing and annotation.</title>
        <authorList>
            <consortium name="The Broad Institute Genomics Platform"/>
            <consortium name="The Broad Institute Genome Sequencing Center for Infectious Disease"/>
            <person name="Wu L."/>
            <person name="Ma J."/>
        </authorList>
    </citation>
    <scope>NUCLEOTIDE SEQUENCE [LARGE SCALE GENOMIC DNA]</scope>
    <source>
        <strain evidence="6 7">JCM 14046</strain>
    </source>
</reference>
<dbReference type="InterPro" id="IPR029058">
    <property type="entry name" value="AB_hydrolase_fold"/>
</dbReference>
<evidence type="ECO:0000259" key="5">
    <source>
        <dbReference type="Pfam" id="PF06441"/>
    </source>
</evidence>
<dbReference type="RefSeq" id="WP_344005371.1">
    <property type="nucleotide sequence ID" value="NZ_BAAAMY010000003.1"/>
</dbReference>
<keyword evidence="7" id="KW-1185">Reference proteome</keyword>
<dbReference type="EMBL" id="BAAAMY010000003">
    <property type="protein sequence ID" value="GAA1913081.1"/>
    <property type="molecule type" value="Genomic_DNA"/>
</dbReference>
<keyword evidence="3 6" id="KW-0378">Hydrolase</keyword>
<keyword evidence="2" id="KW-0058">Aromatic hydrocarbons catabolism</keyword>
<dbReference type="Pfam" id="PF06441">
    <property type="entry name" value="EHN"/>
    <property type="match status" value="1"/>
</dbReference>
<sequence length="400" mass="43579">MAALELRPFTVDVDEAVLADLRERLDRTRWPAQVPGVGWEHGADLGVVREVCEHWRHHYDWRAAEAVLNAVPQHLVAVDGVDLHLLRVPGVGPADGPPPPALLLLHGWPGSVWEFVRLLGPLSDPAAHGGDAGDAVELVVPSLPGFGFSSAPAERGWGPTRIAHALDALMRGLGHEAYAVHGGDWGGIVGSQLAALHPDSCRLLHTTMPVAPAPADPSPEEAERQRRMREHRARESAYHHVQRTKPDSLTLAQHDSPAGLAAWVLEKFHGWSDLDGGDLLATYDVDDLVTNLMLYWVPGSAPSAARLYLEHARDEQARALPPVTVPTAVAHFPAEPFAASREAAEPRYDLRRWTEMEVGGHFAALEQPAALVDDVQAFLRGHRGRLRPADGRLDRHTGAR</sequence>
<dbReference type="PRINTS" id="PR00412">
    <property type="entry name" value="EPOXHYDRLASE"/>
</dbReference>
<dbReference type="GO" id="GO:0016787">
    <property type="term" value="F:hydrolase activity"/>
    <property type="evidence" value="ECO:0007669"/>
    <property type="project" value="UniProtKB-KW"/>
</dbReference>
<name>A0ABN2P659_9ACTN</name>
<gene>
    <name evidence="6" type="ORF">GCM10009737_13140</name>
</gene>
<proteinExistence type="inferred from homology"/>